<accession>A0A1I5DLK3</accession>
<evidence type="ECO:0000313" key="1">
    <source>
        <dbReference type="EMBL" id="SFO00093.1"/>
    </source>
</evidence>
<dbReference type="STRING" id="913024.SAMN05421741_11648"/>
<dbReference type="AlphaFoldDB" id="A0A1I5DLK3"/>
<evidence type="ECO:0000313" key="2">
    <source>
        <dbReference type="Proteomes" id="UP000199036"/>
    </source>
</evidence>
<dbReference type="InterPro" id="IPR021109">
    <property type="entry name" value="Peptidase_aspartic_dom_sf"/>
</dbReference>
<dbReference type="Gene3D" id="2.40.70.10">
    <property type="entry name" value="Acid Proteases"/>
    <property type="match status" value="1"/>
</dbReference>
<proteinExistence type="predicted"/>
<keyword evidence="2" id="KW-1185">Reference proteome</keyword>
<protein>
    <submittedName>
        <fullName evidence="1">Gag-polyprotein putative aspartyl protease</fullName>
    </submittedName>
</protein>
<name>A0A1I5DLK3_9FLAO</name>
<dbReference type="EMBL" id="FOVI01000016">
    <property type="protein sequence ID" value="SFO00093.1"/>
    <property type="molecule type" value="Genomic_DNA"/>
</dbReference>
<dbReference type="SUPFAM" id="SSF50630">
    <property type="entry name" value="Acid proteases"/>
    <property type="match status" value="1"/>
</dbReference>
<organism evidence="1 2">
    <name type="scientific">Paenimyroides ummariense</name>
    <dbReference type="NCBI Taxonomy" id="913024"/>
    <lineage>
        <taxon>Bacteria</taxon>
        <taxon>Pseudomonadati</taxon>
        <taxon>Bacteroidota</taxon>
        <taxon>Flavobacteriia</taxon>
        <taxon>Flavobacteriales</taxon>
        <taxon>Flavobacteriaceae</taxon>
        <taxon>Paenimyroides</taxon>
    </lineage>
</organism>
<sequence>MQPSMNISFYHLKPNLPIYFFTIFLIAITNCSYAQNSLVRDTMSLTINEQNTVYVKAIFNEKDSLNLNFDTGTTELVLTNDILKNKLNSETKLYNTIYNLKIGNNVYKTRVYDAELSGHGTDGRFGWDLFKGKVVEINYNENIFVVHSQIPDYVLSDNHYTKLYINYFSSIFSVESTISQNGEQITDCFLFDTGYQRTAMLDNDLLKQGNFPVEKMEEIKKVMMKGAQGNEVPVITSNLEMLKIGRYELKDVPVQQITTNKPMRGHDIHILGNEILKRFNIFLDFQNNVVYLKPNKLYNIEYIESKRDKA</sequence>
<keyword evidence="1" id="KW-0645">Protease</keyword>
<reference evidence="2" key="1">
    <citation type="submission" date="2016-10" db="EMBL/GenBank/DDBJ databases">
        <authorList>
            <person name="Varghese N."/>
            <person name="Submissions S."/>
        </authorList>
    </citation>
    <scope>NUCLEOTIDE SEQUENCE [LARGE SCALE GENOMIC DNA]</scope>
    <source>
        <strain evidence="2">DS-12</strain>
    </source>
</reference>
<dbReference type="GO" id="GO:0006508">
    <property type="term" value="P:proteolysis"/>
    <property type="evidence" value="ECO:0007669"/>
    <property type="project" value="UniProtKB-KW"/>
</dbReference>
<keyword evidence="1" id="KW-0378">Hydrolase</keyword>
<dbReference type="Proteomes" id="UP000199036">
    <property type="component" value="Unassembled WGS sequence"/>
</dbReference>
<dbReference type="GO" id="GO:0008233">
    <property type="term" value="F:peptidase activity"/>
    <property type="evidence" value="ECO:0007669"/>
    <property type="project" value="UniProtKB-KW"/>
</dbReference>
<gene>
    <name evidence="1" type="ORF">SAMN05421741_11648</name>
</gene>